<dbReference type="AlphaFoldDB" id="A0A4Y9XLJ6"/>
<dbReference type="Proteomes" id="UP000298327">
    <property type="component" value="Unassembled WGS sequence"/>
</dbReference>
<organism evidence="1 2">
    <name type="scientific">Dentipellis fragilis</name>
    <dbReference type="NCBI Taxonomy" id="205917"/>
    <lineage>
        <taxon>Eukaryota</taxon>
        <taxon>Fungi</taxon>
        <taxon>Dikarya</taxon>
        <taxon>Basidiomycota</taxon>
        <taxon>Agaricomycotina</taxon>
        <taxon>Agaricomycetes</taxon>
        <taxon>Russulales</taxon>
        <taxon>Hericiaceae</taxon>
        <taxon>Dentipellis</taxon>
    </lineage>
</organism>
<evidence type="ECO:0000313" key="2">
    <source>
        <dbReference type="Proteomes" id="UP000298327"/>
    </source>
</evidence>
<evidence type="ECO:0000313" key="1">
    <source>
        <dbReference type="EMBL" id="TFY50946.1"/>
    </source>
</evidence>
<dbReference type="EMBL" id="SEOQ01001653">
    <property type="protein sequence ID" value="TFY50946.1"/>
    <property type="molecule type" value="Genomic_DNA"/>
</dbReference>
<accession>A0A4Y9XLJ6</accession>
<proteinExistence type="predicted"/>
<sequence>MILFPGGRYLLVLKDNRSTATRTAQLDPEDVEGIRRKLNLGVQRPKVVSYPALIILLLCRLVLRTSAAVSARPIPQYAIGGDRSRISRARQSLAWPGGIIISHAHDGATPASSVSHEISSVNRLKRSTTNW</sequence>
<gene>
    <name evidence="1" type="ORF">EVG20_g11241</name>
</gene>
<name>A0A4Y9XLJ6_9AGAM</name>
<comment type="caution">
    <text evidence="1">The sequence shown here is derived from an EMBL/GenBank/DDBJ whole genome shotgun (WGS) entry which is preliminary data.</text>
</comment>
<protein>
    <submittedName>
        <fullName evidence="1">Uncharacterized protein</fullName>
    </submittedName>
</protein>
<reference evidence="1 2" key="1">
    <citation type="submission" date="2019-02" db="EMBL/GenBank/DDBJ databases">
        <title>Genome sequencing of the rare red list fungi Dentipellis fragilis.</title>
        <authorList>
            <person name="Buettner E."/>
            <person name="Kellner H."/>
        </authorList>
    </citation>
    <scope>NUCLEOTIDE SEQUENCE [LARGE SCALE GENOMIC DNA]</scope>
    <source>
        <strain evidence="1 2">DSM 105465</strain>
    </source>
</reference>
<keyword evidence="2" id="KW-1185">Reference proteome</keyword>